<dbReference type="InterPro" id="IPR001977">
    <property type="entry name" value="Depp_CoAkinase"/>
</dbReference>
<dbReference type="GO" id="GO:0005524">
    <property type="term" value="F:ATP binding"/>
    <property type="evidence" value="ECO:0007669"/>
    <property type="project" value="UniProtKB-UniRule"/>
</dbReference>
<keyword evidence="2 5" id="KW-0547">Nucleotide-binding</keyword>
<dbReference type="SUPFAM" id="SSF52540">
    <property type="entry name" value="P-loop containing nucleoside triphosphate hydrolases"/>
    <property type="match status" value="1"/>
</dbReference>
<gene>
    <name evidence="5" type="primary">coaE</name>
    <name evidence="7" type="ORF">DFR59_103307</name>
</gene>
<evidence type="ECO:0000256" key="5">
    <source>
        <dbReference type="HAMAP-Rule" id="MF_00376"/>
    </source>
</evidence>
<name>A0A370GLU7_9BACI</name>
<evidence type="ECO:0000313" key="7">
    <source>
        <dbReference type="EMBL" id="RDI44236.1"/>
    </source>
</evidence>
<comment type="subcellular location">
    <subcellularLocation>
        <location evidence="5">Cytoplasm</location>
    </subcellularLocation>
</comment>
<dbReference type="PANTHER" id="PTHR10695">
    <property type="entry name" value="DEPHOSPHO-COA KINASE-RELATED"/>
    <property type="match status" value="1"/>
</dbReference>
<keyword evidence="5" id="KW-0963">Cytoplasm</keyword>
<comment type="function">
    <text evidence="5">Catalyzes the phosphorylation of the 3'-hydroxyl group of dephosphocoenzyme A to form coenzyme A.</text>
</comment>
<evidence type="ECO:0000313" key="8">
    <source>
        <dbReference type="Proteomes" id="UP000255326"/>
    </source>
</evidence>
<dbReference type="UniPathway" id="UPA00241">
    <property type="reaction ID" value="UER00356"/>
</dbReference>
<comment type="pathway">
    <text evidence="5">Cofactor biosynthesis; coenzyme A biosynthesis; CoA from (R)-pantothenate: step 5/5.</text>
</comment>
<dbReference type="Proteomes" id="UP000255326">
    <property type="component" value="Unassembled WGS sequence"/>
</dbReference>
<keyword evidence="3 5" id="KW-0067">ATP-binding</keyword>
<dbReference type="FunFam" id="3.40.50.300:FF:000485">
    <property type="entry name" value="Dephospho-CoA kinase CAB5"/>
    <property type="match status" value="1"/>
</dbReference>
<dbReference type="GO" id="GO:0004140">
    <property type="term" value="F:dephospho-CoA kinase activity"/>
    <property type="evidence" value="ECO:0007669"/>
    <property type="project" value="UniProtKB-UniRule"/>
</dbReference>
<evidence type="ECO:0000256" key="3">
    <source>
        <dbReference type="ARBA" id="ARBA00022840"/>
    </source>
</evidence>
<dbReference type="Pfam" id="PF01121">
    <property type="entry name" value="CoaE"/>
    <property type="match status" value="1"/>
</dbReference>
<accession>A0A370GLU7</accession>
<keyword evidence="5 7" id="KW-0418">Kinase</keyword>
<dbReference type="AlphaFoldDB" id="A0A370GLU7"/>
<organism evidence="7 8">
    <name type="scientific">Falsibacillus pallidus</name>
    <dbReference type="NCBI Taxonomy" id="493781"/>
    <lineage>
        <taxon>Bacteria</taxon>
        <taxon>Bacillati</taxon>
        <taxon>Bacillota</taxon>
        <taxon>Bacilli</taxon>
        <taxon>Bacillales</taxon>
        <taxon>Bacillaceae</taxon>
        <taxon>Falsibacillus</taxon>
    </lineage>
</organism>
<evidence type="ECO:0000256" key="6">
    <source>
        <dbReference type="NCBIfam" id="TIGR00152"/>
    </source>
</evidence>
<keyword evidence="5" id="KW-0808">Transferase</keyword>
<dbReference type="HAMAP" id="MF_00376">
    <property type="entry name" value="Dephospho_CoA_kinase"/>
    <property type="match status" value="1"/>
</dbReference>
<sequence>MTVIIGLTGGIASGKSTVSRMLEARGFPIIDADVAAREAVKPGQKALEEIEAAFGQEVIQPDGMLDRAKLGSIVFHDDEKRKTLNGIVHPAVRSWMNGKKEEYIQNGSNTIILDIPLLFESKLTYMADKVLLVYVDEKTQLHRLMERNGLSESEASARIHSQMPLKQKVELADAVIDNNQSLDHTESQLADILGSWNLTP</sequence>
<reference evidence="7 8" key="1">
    <citation type="submission" date="2018-07" db="EMBL/GenBank/DDBJ databases">
        <title>Genomic Encyclopedia of Type Strains, Phase IV (KMG-IV): sequencing the most valuable type-strain genomes for metagenomic binning, comparative biology and taxonomic classification.</title>
        <authorList>
            <person name="Goeker M."/>
        </authorList>
    </citation>
    <scope>NUCLEOTIDE SEQUENCE [LARGE SCALE GENOMIC DNA]</scope>
    <source>
        <strain evidence="7 8">DSM 25281</strain>
    </source>
</reference>
<evidence type="ECO:0000256" key="4">
    <source>
        <dbReference type="ARBA" id="ARBA00022993"/>
    </source>
</evidence>
<dbReference type="RefSeq" id="WP_114745110.1">
    <property type="nucleotide sequence ID" value="NZ_QQAY01000003.1"/>
</dbReference>
<dbReference type="PROSITE" id="PS51219">
    <property type="entry name" value="DPCK"/>
    <property type="match status" value="1"/>
</dbReference>
<evidence type="ECO:0000256" key="2">
    <source>
        <dbReference type="ARBA" id="ARBA00022741"/>
    </source>
</evidence>
<dbReference type="PANTHER" id="PTHR10695:SF46">
    <property type="entry name" value="BIFUNCTIONAL COENZYME A SYNTHASE-RELATED"/>
    <property type="match status" value="1"/>
</dbReference>
<comment type="similarity">
    <text evidence="1 5">Belongs to the CoaE family.</text>
</comment>
<evidence type="ECO:0000256" key="1">
    <source>
        <dbReference type="ARBA" id="ARBA00009018"/>
    </source>
</evidence>
<keyword evidence="4 5" id="KW-0173">Coenzyme A biosynthesis</keyword>
<comment type="catalytic activity">
    <reaction evidence="5">
        <text>3'-dephospho-CoA + ATP = ADP + CoA + H(+)</text>
        <dbReference type="Rhea" id="RHEA:18245"/>
        <dbReference type="ChEBI" id="CHEBI:15378"/>
        <dbReference type="ChEBI" id="CHEBI:30616"/>
        <dbReference type="ChEBI" id="CHEBI:57287"/>
        <dbReference type="ChEBI" id="CHEBI:57328"/>
        <dbReference type="ChEBI" id="CHEBI:456216"/>
        <dbReference type="EC" id="2.7.1.24"/>
    </reaction>
</comment>
<dbReference type="GO" id="GO:0015937">
    <property type="term" value="P:coenzyme A biosynthetic process"/>
    <property type="evidence" value="ECO:0007669"/>
    <property type="project" value="UniProtKB-UniRule"/>
</dbReference>
<dbReference type="EC" id="2.7.1.24" evidence="5 6"/>
<proteinExistence type="inferred from homology"/>
<dbReference type="CDD" id="cd02022">
    <property type="entry name" value="DPCK"/>
    <property type="match status" value="1"/>
</dbReference>
<keyword evidence="8" id="KW-1185">Reference proteome</keyword>
<dbReference type="Gene3D" id="3.40.50.300">
    <property type="entry name" value="P-loop containing nucleotide triphosphate hydrolases"/>
    <property type="match status" value="1"/>
</dbReference>
<dbReference type="OrthoDB" id="9812943at2"/>
<feature type="binding site" evidence="5">
    <location>
        <begin position="12"/>
        <end position="17"/>
    </location>
    <ligand>
        <name>ATP</name>
        <dbReference type="ChEBI" id="CHEBI:30616"/>
    </ligand>
</feature>
<dbReference type="NCBIfam" id="TIGR00152">
    <property type="entry name" value="dephospho-CoA kinase"/>
    <property type="match status" value="1"/>
</dbReference>
<dbReference type="InterPro" id="IPR027417">
    <property type="entry name" value="P-loop_NTPase"/>
</dbReference>
<dbReference type="GO" id="GO:0005737">
    <property type="term" value="C:cytoplasm"/>
    <property type="evidence" value="ECO:0007669"/>
    <property type="project" value="UniProtKB-SubCell"/>
</dbReference>
<protein>
    <recommendedName>
        <fullName evidence="5 6">Dephospho-CoA kinase</fullName>
        <ecNumber evidence="5 6">2.7.1.24</ecNumber>
    </recommendedName>
    <alternativeName>
        <fullName evidence="5">Dephosphocoenzyme A kinase</fullName>
    </alternativeName>
</protein>
<comment type="caution">
    <text evidence="7">The sequence shown here is derived from an EMBL/GenBank/DDBJ whole genome shotgun (WGS) entry which is preliminary data.</text>
</comment>
<dbReference type="EMBL" id="QQAY01000003">
    <property type="protein sequence ID" value="RDI44236.1"/>
    <property type="molecule type" value="Genomic_DNA"/>
</dbReference>